<evidence type="ECO:0000256" key="4">
    <source>
        <dbReference type="ARBA" id="ARBA00022989"/>
    </source>
</evidence>
<keyword evidence="3 6" id="KW-0812">Transmembrane</keyword>
<keyword evidence="4 6" id="KW-1133">Transmembrane helix</keyword>
<evidence type="ECO:0000313" key="9">
    <source>
        <dbReference type="Proteomes" id="UP001499988"/>
    </source>
</evidence>
<proteinExistence type="predicted"/>
<comment type="subcellular location">
    <subcellularLocation>
        <location evidence="1">Cell membrane</location>
        <topology evidence="1">Multi-pass membrane protein</topology>
    </subcellularLocation>
</comment>
<dbReference type="PANTHER" id="PTHR36115:SF4">
    <property type="entry name" value="MEMBRANE PROTEIN"/>
    <property type="match status" value="1"/>
</dbReference>
<feature type="domain" description="RDD" evidence="7">
    <location>
        <begin position="6"/>
        <end position="133"/>
    </location>
</feature>
<dbReference type="EMBL" id="BAABJZ010000008">
    <property type="protein sequence ID" value="GAA4876422.1"/>
    <property type="molecule type" value="Genomic_DNA"/>
</dbReference>
<dbReference type="PANTHER" id="PTHR36115">
    <property type="entry name" value="PROLINE-RICH ANTIGEN HOMOLOG-RELATED"/>
    <property type="match status" value="1"/>
</dbReference>
<keyword evidence="2" id="KW-1003">Cell membrane</keyword>
<accession>A0ABP9EF02</accession>
<comment type="caution">
    <text evidence="8">The sequence shown here is derived from an EMBL/GenBank/DDBJ whole genome shotgun (WGS) entry which is preliminary data.</text>
</comment>
<sequence length="140" mass="15730">MDRSRYGGFWIRVGAALIDSVLMVLLLAPLLSLFFGTEYLITPPVQFSLGDLLLNYLLPAVVVILFWIYRSATPGKMLLKLKIVDAKTGGQPRTGQLIVRYLGYYVSTLPLMLGLFWVGWDARKQGWHDKLAGTLVVRSQ</sequence>
<dbReference type="Proteomes" id="UP001499988">
    <property type="component" value="Unassembled WGS sequence"/>
</dbReference>
<reference evidence="9" key="1">
    <citation type="journal article" date="2019" name="Int. J. Syst. Evol. Microbiol.">
        <title>The Global Catalogue of Microorganisms (GCM) 10K type strain sequencing project: providing services to taxonomists for standard genome sequencing and annotation.</title>
        <authorList>
            <consortium name="The Broad Institute Genomics Platform"/>
            <consortium name="The Broad Institute Genome Sequencing Center for Infectious Disease"/>
            <person name="Wu L."/>
            <person name="Ma J."/>
        </authorList>
    </citation>
    <scope>NUCLEOTIDE SEQUENCE [LARGE SCALE GENOMIC DNA]</scope>
    <source>
        <strain evidence="9">JCM 18401</strain>
    </source>
</reference>
<dbReference type="InterPro" id="IPR010432">
    <property type="entry name" value="RDD"/>
</dbReference>
<dbReference type="InterPro" id="IPR051791">
    <property type="entry name" value="Pra-immunoreactive"/>
</dbReference>
<evidence type="ECO:0000256" key="6">
    <source>
        <dbReference type="SAM" id="Phobius"/>
    </source>
</evidence>
<evidence type="ECO:0000256" key="1">
    <source>
        <dbReference type="ARBA" id="ARBA00004651"/>
    </source>
</evidence>
<protein>
    <submittedName>
        <fullName evidence="8">RDD family protein</fullName>
    </submittedName>
</protein>
<evidence type="ECO:0000313" key="8">
    <source>
        <dbReference type="EMBL" id="GAA4876422.1"/>
    </source>
</evidence>
<keyword evidence="9" id="KW-1185">Reference proteome</keyword>
<feature type="transmembrane region" description="Helical" evidence="6">
    <location>
        <begin position="53"/>
        <end position="72"/>
    </location>
</feature>
<feature type="transmembrane region" description="Helical" evidence="6">
    <location>
        <begin position="101"/>
        <end position="120"/>
    </location>
</feature>
<organism evidence="8 9">
    <name type="scientific">Ferrimonas pelagia</name>
    <dbReference type="NCBI Taxonomy" id="1177826"/>
    <lineage>
        <taxon>Bacteria</taxon>
        <taxon>Pseudomonadati</taxon>
        <taxon>Pseudomonadota</taxon>
        <taxon>Gammaproteobacteria</taxon>
        <taxon>Alteromonadales</taxon>
        <taxon>Ferrimonadaceae</taxon>
        <taxon>Ferrimonas</taxon>
    </lineage>
</organism>
<evidence type="ECO:0000256" key="2">
    <source>
        <dbReference type="ARBA" id="ARBA00022475"/>
    </source>
</evidence>
<name>A0ABP9EF02_9GAMM</name>
<dbReference type="RefSeq" id="WP_345333484.1">
    <property type="nucleotide sequence ID" value="NZ_BAABJZ010000008.1"/>
</dbReference>
<gene>
    <name evidence="8" type="ORF">GCM10023333_07110</name>
</gene>
<evidence type="ECO:0000256" key="3">
    <source>
        <dbReference type="ARBA" id="ARBA00022692"/>
    </source>
</evidence>
<dbReference type="Pfam" id="PF06271">
    <property type="entry name" value="RDD"/>
    <property type="match status" value="1"/>
</dbReference>
<keyword evidence="5 6" id="KW-0472">Membrane</keyword>
<evidence type="ECO:0000256" key="5">
    <source>
        <dbReference type="ARBA" id="ARBA00023136"/>
    </source>
</evidence>
<feature type="transmembrane region" description="Helical" evidence="6">
    <location>
        <begin position="21"/>
        <end position="41"/>
    </location>
</feature>
<evidence type="ECO:0000259" key="7">
    <source>
        <dbReference type="Pfam" id="PF06271"/>
    </source>
</evidence>